<gene>
    <name evidence="1" type="ORF">CNECB9_740007</name>
</gene>
<dbReference type="EMBL" id="FMSH01000523">
    <property type="protein sequence ID" value="SCV00589.1"/>
    <property type="molecule type" value="Genomic_DNA"/>
</dbReference>
<evidence type="ECO:0000313" key="1">
    <source>
        <dbReference type="EMBL" id="SCV00589.1"/>
    </source>
</evidence>
<sequence length="33" mass="3562">MDVVRNDYGAPATVGLAIMSRNETILGGKNKNR</sequence>
<accession>A0A1K0IS20</accession>
<proteinExistence type="predicted"/>
<protein>
    <submittedName>
        <fullName evidence="1">Uncharacterized protein</fullName>
    </submittedName>
</protein>
<reference evidence="1" key="1">
    <citation type="submission" date="2016-09" db="EMBL/GenBank/DDBJ databases">
        <authorList>
            <person name="Capua I."/>
            <person name="De Benedictis P."/>
            <person name="Joannis T."/>
            <person name="Lombin L.H."/>
            <person name="Cattoli G."/>
        </authorList>
    </citation>
    <scope>NUCLEOTIDE SEQUENCE</scope>
    <source>
        <strain evidence="1">B9</strain>
    </source>
</reference>
<dbReference type="AlphaFoldDB" id="A0A1K0IS20"/>
<organism evidence="1">
    <name type="scientific">Cupriavidus necator</name>
    <name type="common">Alcaligenes eutrophus</name>
    <name type="synonym">Ralstonia eutropha</name>
    <dbReference type="NCBI Taxonomy" id="106590"/>
    <lineage>
        <taxon>Bacteria</taxon>
        <taxon>Pseudomonadati</taxon>
        <taxon>Pseudomonadota</taxon>
        <taxon>Betaproteobacteria</taxon>
        <taxon>Burkholderiales</taxon>
        <taxon>Burkholderiaceae</taxon>
        <taxon>Cupriavidus</taxon>
    </lineage>
</organism>
<name>A0A1K0IS20_CUPNE</name>